<evidence type="ECO:0000313" key="2">
    <source>
        <dbReference type="EMBL" id="CAL4111781.1"/>
    </source>
</evidence>
<dbReference type="PROSITE" id="PS50835">
    <property type="entry name" value="IG_LIKE"/>
    <property type="match status" value="1"/>
</dbReference>
<dbReference type="InterPro" id="IPR036179">
    <property type="entry name" value="Ig-like_dom_sf"/>
</dbReference>
<dbReference type="PANTHER" id="PTHR21261">
    <property type="entry name" value="BEAT PROTEIN"/>
    <property type="match status" value="1"/>
</dbReference>
<dbReference type="EMBL" id="CAXKWB010014804">
    <property type="protein sequence ID" value="CAL4111781.1"/>
    <property type="molecule type" value="Genomic_DNA"/>
</dbReference>
<dbReference type="SUPFAM" id="SSF48726">
    <property type="entry name" value="Immunoglobulin"/>
    <property type="match status" value="1"/>
</dbReference>
<reference evidence="2 3" key="1">
    <citation type="submission" date="2024-05" db="EMBL/GenBank/DDBJ databases">
        <authorList>
            <person name="Wallberg A."/>
        </authorList>
    </citation>
    <scope>NUCLEOTIDE SEQUENCE [LARGE SCALE GENOMIC DNA]</scope>
</reference>
<evidence type="ECO:0000313" key="3">
    <source>
        <dbReference type="Proteomes" id="UP001497623"/>
    </source>
</evidence>
<protein>
    <recommendedName>
        <fullName evidence="1">Ig-like domain-containing protein</fullName>
    </recommendedName>
</protein>
<keyword evidence="3" id="KW-1185">Reference proteome</keyword>
<name>A0AAV2R1I5_MEGNR</name>
<dbReference type="PANTHER" id="PTHR21261:SF15">
    <property type="entry name" value="BEATEN PATH IIIA, ISOFORM D-RELATED"/>
    <property type="match status" value="1"/>
</dbReference>
<comment type="caution">
    <text evidence="2">The sequence shown here is derived from an EMBL/GenBank/DDBJ whole genome shotgun (WGS) entry which is preliminary data.</text>
</comment>
<dbReference type="InterPro" id="IPR013783">
    <property type="entry name" value="Ig-like_fold"/>
</dbReference>
<evidence type="ECO:0000259" key="1">
    <source>
        <dbReference type="PROSITE" id="PS50835"/>
    </source>
</evidence>
<dbReference type="SMART" id="SM00409">
    <property type="entry name" value="IG"/>
    <property type="match status" value="1"/>
</dbReference>
<accession>A0AAV2R1I5</accession>
<proteinExistence type="predicted"/>
<dbReference type="Proteomes" id="UP001497623">
    <property type="component" value="Unassembled WGS sequence"/>
</dbReference>
<sequence>CSDHRGLITPIQGACGNILRGIDVPTYAFKGDEAVLKCQYDLRATRLYSLKWYHNNTEFYRYVPTERTKPINIKPGSTQFLVHEISRTDTQVTLIVKKLTASASGQYRCEVIAEHPSFRTDSANATMTVLLEPLPYPVVVGLQELYEPSEIIKVGCQPTREFSGHQQPEARWFVHGARVEPEWVSEYTESSNPNIKGISLHIAAKQIMKTGGSLEIECRLTLGAHFRSSFKVLRVRMREPSAYATLSSSGKRDEAWWALHTVFLLNCLHR</sequence>
<organism evidence="2 3">
    <name type="scientific">Meganyctiphanes norvegica</name>
    <name type="common">Northern krill</name>
    <name type="synonym">Thysanopoda norvegica</name>
    <dbReference type="NCBI Taxonomy" id="48144"/>
    <lineage>
        <taxon>Eukaryota</taxon>
        <taxon>Metazoa</taxon>
        <taxon>Ecdysozoa</taxon>
        <taxon>Arthropoda</taxon>
        <taxon>Crustacea</taxon>
        <taxon>Multicrustacea</taxon>
        <taxon>Malacostraca</taxon>
        <taxon>Eumalacostraca</taxon>
        <taxon>Eucarida</taxon>
        <taxon>Euphausiacea</taxon>
        <taxon>Euphausiidae</taxon>
        <taxon>Meganyctiphanes</taxon>
    </lineage>
</organism>
<gene>
    <name evidence="2" type="ORF">MNOR_LOCUS19719</name>
</gene>
<dbReference type="Gene3D" id="2.60.40.10">
    <property type="entry name" value="Immunoglobulins"/>
    <property type="match status" value="1"/>
</dbReference>
<dbReference type="AlphaFoldDB" id="A0AAV2R1I5"/>
<feature type="non-terminal residue" evidence="2">
    <location>
        <position position="1"/>
    </location>
</feature>
<dbReference type="InterPro" id="IPR007110">
    <property type="entry name" value="Ig-like_dom"/>
</dbReference>
<dbReference type="InterPro" id="IPR003599">
    <property type="entry name" value="Ig_sub"/>
</dbReference>
<feature type="domain" description="Ig-like" evidence="1">
    <location>
        <begin position="30"/>
        <end position="128"/>
    </location>
</feature>